<dbReference type="Proteomes" id="UP000030693">
    <property type="component" value="Unassembled WGS sequence"/>
</dbReference>
<keyword evidence="5 9" id="KW-0999">Mitochondrion inner membrane</keyword>
<dbReference type="GO" id="GO:0045275">
    <property type="term" value="C:respiratory chain complex III"/>
    <property type="evidence" value="ECO:0007669"/>
    <property type="project" value="InterPro"/>
</dbReference>
<dbReference type="Gene3D" id="1.10.1090.10">
    <property type="entry name" value="Cytochrome b-c1 complex subunit 7"/>
    <property type="match status" value="1"/>
</dbReference>
<evidence type="ECO:0000256" key="2">
    <source>
        <dbReference type="ARBA" id="ARBA00008554"/>
    </source>
</evidence>
<dbReference type="AlphaFoldDB" id="A0A058ZBZ6"/>
<evidence type="ECO:0000256" key="1">
    <source>
        <dbReference type="ARBA" id="ARBA00004443"/>
    </source>
</evidence>
<comment type="subcellular location">
    <subcellularLocation>
        <location evidence="1">Mitochondrion inner membrane</location>
        <topology evidence="1">Peripheral membrane protein</topology>
        <orientation evidence="1">Matrix side</orientation>
    </subcellularLocation>
</comment>
<dbReference type="PIRSF" id="PIRSF000022">
    <property type="entry name" value="Bc1_14K"/>
    <property type="match status" value="1"/>
</dbReference>
<keyword evidence="3 9" id="KW-0813">Transport</keyword>
<evidence type="ECO:0000256" key="6">
    <source>
        <dbReference type="ARBA" id="ARBA00022982"/>
    </source>
</evidence>
<dbReference type="OrthoDB" id="425749at2759"/>
<keyword evidence="4 9" id="KW-0679">Respiratory chain</keyword>
<dbReference type="EMBL" id="KB932203">
    <property type="protein sequence ID" value="KCV71443.1"/>
    <property type="molecule type" value="Genomic_DNA"/>
</dbReference>
<dbReference type="PANTHER" id="PTHR12022">
    <property type="entry name" value="UBIQUINOL-CYTOCHROME C REDUCTASE COMPLEX 14 KD PROTEIN"/>
    <property type="match status" value="1"/>
</dbReference>
<evidence type="ECO:0000256" key="5">
    <source>
        <dbReference type="ARBA" id="ARBA00022792"/>
    </source>
</evidence>
<keyword evidence="8 9" id="KW-0472">Membrane</keyword>
<dbReference type="OMA" id="PLAQWYT"/>
<evidence type="ECO:0000256" key="7">
    <source>
        <dbReference type="ARBA" id="ARBA00023128"/>
    </source>
</evidence>
<evidence type="ECO:0000313" key="11">
    <source>
        <dbReference type="Proteomes" id="UP000030693"/>
    </source>
</evidence>
<accession>A0A058ZBZ6</accession>
<evidence type="ECO:0000256" key="9">
    <source>
        <dbReference type="PIRNR" id="PIRNR000022"/>
    </source>
</evidence>
<evidence type="ECO:0000256" key="8">
    <source>
        <dbReference type="ARBA" id="ARBA00023136"/>
    </source>
</evidence>
<dbReference type="Pfam" id="PF02271">
    <property type="entry name" value="UCR_14kD"/>
    <property type="match status" value="1"/>
</dbReference>
<gene>
    <name evidence="10" type="ORF">H696_02390</name>
</gene>
<comment type="similarity">
    <text evidence="2 9">Belongs to the UQCRB/QCR7 family.</text>
</comment>
<protein>
    <recommendedName>
        <fullName evidence="9">Cytochrome b-c1 complex subunit 7</fullName>
    </recommendedName>
</protein>
<organism evidence="10">
    <name type="scientific">Fonticula alba</name>
    <name type="common">Slime mold</name>
    <dbReference type="NCBI Taxonomy" id="691883"/>
    <lineage>
        <taxon>Eukaryota</taxon>
        <taxon>Rotosphaerida</taxon>
        <taxon>Fonticulaceae</taxon>
        <taxon>Fonticula</taxon>
    </lineage>
</organism>
<dbReference type="GO" id="GO:0006122">
    <property type="term" value="P:mitochondrial electron transport, ubiquinol to cytochrome c"/>
    <property type="evidence" value="ECO:0007669"/>
    <property type="project" value="InterPro"/>
</dbReference>
<dbReference type="RefSeq" id="XP_009494566.1">
    <property type="nucleotide sequence ID" value="XM_009496291.1"/>
</dbReference>
<evidence type="ECO:0000313" key="10">
    <source>
        <dbReference type="EMBL" id="KCV71443.1"/>
    </source>
</evidence>
<keyword evidence="7 9" id="KW-0496">Mitochondrion</keyword>
<keyword evidence="11" id="KW-1185">Reference proteome</keyword>
<dbReference type="InterPro" id="IPR036544">
    <property type="entry name" value="QCR7_sf"/>
</dbReference>
<comment type="function">
    <text evidence="9">Component of the ubiquinol-cytochrome c oxidoreductase, a multisubunit transmembrane complex that is part of the mitochondrial electron transport chain which drives oxidative phosphorylation.</text>
</comment>
<evidence type="ECO:0000256" key="4">
    <source>
        <dbReference type="ARBA" id="ARBA00022660"/>
    </source>
</evidence>
<keyword evidence="6 9" id="KW-0249">Electron transport</keyword>
<name>A0A058ZBZ6_FONAL</name>
<dbReference type="GeneID" id="20527115"/>
<dbReference type="PANTHER" id="PTHR12022:SF0">
    <property type="entry name" value="CYTOCHROME B-C1 COMPLEX SUBUNIT 7"/>
    <property type="match status" value="1"/>
</dbReference>
<proteinExistence type="inferred from homology"/>
<dbReference type="SUPFAM" id="SSF81524">
    <property type="entry name" value="14 kDa protein of cytochrome bc1 complex (Ubiquinol-cytochrome c reductase)"/>
    <property type="match status" value="1"/>
</dbReference>
<dbReference type="GO" id="GO:0005743">
    <property type="term" value="C:mitochondrial inner membrane"/>
    <property type="evidence" value="ECO:0007669"/>
    <property type="project" value="UniProtKB-SubCell"/>
</dbReference>
<dbReference type="eggNOG" id="KOG3440">
    <property type="taxonomic scope" value="Eukaryota"/>
</dbReference>
<dbReference type="InterPro" id="IPR003197">
    <property type="entry name" value="QCR7"/>
</dbReference>
<evidence type="ECO:0000256" key="3">
    <source>
        <dbReference type="ARBA" id="ARBA00022448"/>
    </source>
</evidence>
<sequence>MEFQIARAILKSPFWSGPLLRLSMRYVSAMGHYQYGLKTDDLLIAETPQMTEALRRLDDTTIYERNYRFKNALQLSLEHKVLPEYMWTNTFEDESYLLNKWEAVNNEEAETQAYDYPKSNPFW</sequence>
<dbReference type="STRING" id="691883.A0A058ZBZ6"/>
<reference evidence="10" key="1">
    <citation type="submission" date="2013-04" db="EMBL/GenBank/DDBJ databases">
        <title>The Genome Sequence of Fonticula alba ATCC 38817.</title>
        <authorList>
            <consortium name="The Broad Institute Genomics Platform"/>
            <person name="Russ C."/>
            <person name="Cuomo C."/>
            <person name="Burger G."/>
            <person name="Gray M.W."/>
            <person name="Holland P.W.H."/>
            <person name="King N."/>
            <person name="Lang F.B.F."/>
            <person name="Roger A.J."/>
            <person name="Ruiz-Trillo I."/>
            <person name="Brown M."/>
            <person name="Walker B."/>
            <person name="Young S."/>
            <person name="Zeng Q."/>
            <person name="Gargeya S."/>
            <person name="Fitzgerald M."/>
            <person name="Haas B."/>
            <person name="Abouelleil A."/>
            <person name="Allen A.W."/>
            <person name="Alvarado L."/>
            <person name="Arachchi H.M."/>
            <person name="Berlin A.M."/>
            <person name="Chapman S.B."/>
            <person name="Gainer-Dewar J."/>
            <person name="Goldberg J."/>
            <person name="Griggs A."/>
            <person name="Gujja S."/>
            <person name="Hansen M."/>
            <person name="Howarth C."/>
            <person name="Imamovic A."/>
            <person name="Ireland A."/>
            <person name="Larimer J."/>
            <person name="McCowan C."/>
            <person name="Murphy C."/>
            <person name="Pearson M."/>
            <person name="Poon T.W."/>
            <person name="Priest M."/>
            <person name="Roberts A."/>
            <person name="Saif S."/>
            <person name="Shea T."/>
            <person name="Sisk P."/>
            <person name="Sykes S."/>
            <person name="Wortman J."/>
            <person name="Nusbaum C."/>
            <person name="Birren B."/>
        </authorList>
    </citation>
    <scope>NUCLEOTIDE SEQUENCE [LARGE SCALE GENOMIC DNA]</scope>
    <source>
        <strain evidence="10">ATCC 38817</strain>
    </source>
</reference>